<name>A0A9P7V5X3_9ASCO</name>
<sequence length="216" mass="25016">MSYSHEKLAISKQELQALHGHLQDVVLQHLDIHLPQTVKHDPLRNQVGKTATDIIESAFVMAKDLMVVDGVDGERYKDVGEILAWEPKEVVEDLDTTINNELREVLVEYEKEVGSLTQLRRTLPQQLGQYYDTLVADTDEHITDVLTEIDHNISDEENDQQLESLEIDNDSLKRYIDHFSELQEIKKSLPQRKADLEKLQDTVKFLQYQIKSNRNQ</sequence>
<dbReference type="GO" id="GO:0000070">
    <property type="term" value="P:mitotic sister chromatid segregation"/>
    <property type="evidence" value="ECO:0007669"/>
    <property type="project" value="InterPro"/>
</dbReference>
<protein>
    <submittedName>
        <fullName evidence="1">Uncharacterized protein</fullName>
    </submittedName>
</protein>
<dbReference type="GeneID" id="66116142"/>
<keyword evidence="2" id="KW-1185">Reference proteome</keyword>
<proteinExistence type="predicted"/>
<dbReference type="InterPro" id="IPR013950">
    <property type="entry name" value="Mis14/Nsl1"/>
</dbReference>
<dbReference type="EMBL" id="JAHMUF010000023">
    <property type="protein sequence ID" value="KAG7191803.1"/>
    <property type="molecule type" value="Genomic_DNA"/>
</dbReference>
<dbReference type="AlphaFoldDB" id="A0A9P7V5X3"/>
<dbReference type="RefSeq" id="XP_043047355.1">
    <property type="nucleotide sequence ID" value="XM_043193518.1"/>
</dbReference>
<dbReference type="OrthoDB" id="2135762at2759"/>
<dbReference type="Proteomes" id="UP000790833">
    <property type="component" value="Unassembled WGS sequence"/>
</dbReference>
<gene>
    <name evidence="1" type="ORF">KQ657_002768</name>
</gene>
<reference evidence="1" key="1">
    <citation type="submission" date="2021-03" db="EMBL/GenBank/DDBJ databases">
        <authorList>
            <person name="Palmer J.M."/>
        </authorList>
    </citation>
    <scope>NUCLEOTIDE SEQUENCE</scope>
    <source>
        <strain evidence="1">ARV_011</strain>
    </source>
</reference>
<evidence type="ECO:0000313" key="2">
    <source>
        <dbReference type="Proteomes" id="UP000790833"/>
    </source>
</evidence>
<comment type="caution">
    <text evidence="1">The sequence shown here is derived from an EMBL/GenBank/DDBJ whole genome shotgun (WGS) entry which is preliminary data.</text>
</comment>
<dbReference type="Pfam" id="PF08641">
    <property type="entry name" value="Mis14"/>
    <property type="match status" value="1"/>
</dbReference>
<evidence type="ECO:0000313" key="1">
    <source>
        <dbReference type="EMBL" id="KAG7191803.1"/>
    </source>
</evidence>
<accession>A0A9P7V5X3</accession>
<organism evidence="1 2">
    <name type="scientific">Scheffersomyces spartinae</name>
    <dbReference type="NCBI Taxonomy" id="45513"/>
    <lineage>
        <taxon>Eukaryota</taxon>
        <taxon>Fungi</taxon>
        <taxon>Dikarya</taxon>
        <taxon>Ascomycota</taxon>
        <taxon>Saccharomycotina</taxon>
        <taxon>Pichiomycetes</taxon>
        <taxon>Debaryomycetaceae</taxon>
        <taxon>Scheffersomyces</taxon>
    </lineage>
</organism>
<dbReference type="GO" id="GO:0000776">
    <property type="term" value="C:kinetochore"/>
    <property type="evidence" value="ECO:0007669"/>
    <property type="project" value="InterPro"/>
</dbReference>